<proteinExistence type="predicted"/>
<keyword evidence="2" id="KW-1185">Reference proteome</keyword>
<dbReference type="Proteomes" id="UP000305848">
    <property type="component" value="Unassembled WGS sequence"/>
</dbReference>
<dbReference type="OrthoDB" id="939700at2"/>
<name>A0A4V5UX71_9BACT</name>
<dbReference type="EMBL" id="SZQL01000001">
    <property type="protein sequence ID" value="TKK71723.1"/>
    <property type="molecule type" value="Genomic_DNA"/>
</dbReference>
<dbReference type="GO" id="GO:0008237">
    <property type="term" value="F:metallopeptidase activity"/>
    <property type="evidence" value="ECO:0007669"/>
    <property type="project" value="InterPro"/>
</dbReference>
<dbReference type="AlphaFoldDB" id="A0A4V5UX71"/>
<dbReference type="InterPro" id="IPR024079">
    <property type="entry name" value="MetalloPept_cat_dom_sf"/>
</dbReference>
<protein>
    <submittedName>
        <fullName evidence="1">Peptidase M10</fullName>
    </submittedName>
</protein>
<comment type="caution">
    <text evidence="1">The sequence shown here is derived from an EMBL/GenBank/DDBJ whole genome shotgun (WGS) entry which is preliminary data.</text>
</comment>
<reference evidence="1 2" key="1">
    <citation type="submission" date="2019-05" db="EMBL/GenBank/DDBJ databases">
        <title>Panacibacter sp. strain 17mud1-8 Genome sequencing and assembly.</title>
        <authorList>
            <person name="Chhetri G."/>
        </authorList>
    </citation>
    <scope>NUCLEOTIDE SEQUENCE [LARGE SCALE GENOMIC DNA]</scope>
    <source>
        <strain evidence="1 2">17mud1-8</strain>
    </source>
</reference>
<organism evidence="1 2">
    <name type="scientific">Ilyomonas limi</name>
    <dbReference type="NCBI Taxonomy" id="2575867"/>
    <lineage>
        <taxon>Bacteria</taxon>
        <taxon>Pseudomonadati</taxon>
        <taxon>Bacteroidota</taxon>
        <taxon>Chitinophagia</taxon>
        <taxon>Chitinophagales</taxon>
        <taxon>Chitinophagaceae</taxon>
        <taxon>Ilyomonas</taxon>
    </lineage>
</organism>
<dbReference type="RefSeq" id="WP_137259963.1">
    <property type="nucleotide sequence ID" value="NZ_SZQL01000001.1"/>
</dbReference>
<dbReference type="SUPFAM" id="SSF55486">
    <property type="entry name" value="Metalloproteases ('zincins'), catalytic domain"/>
    <property type="match status" value="1"/>
</dbReference>
<dbReference type="Gene3D" id="3.40.390.10">
    <property type="entry name" value="Collagenase (Catalytic Domain)"/>
    <property type="match status" value="1"/>
</dbReference>
<accession>A0A4V5UX71</accession>
<gene>
    <name evidence="1" type="ORF">FC093_01495</name>
</gene>
<sequence>MGEATLDTYQRALVIHSHIITYGNAADETITERVRAEVETMWNEPNAVVLIKGIPYRVIFSITAEWRPGIDMIEVYTNDDPRNNYFRIEEYAHGNISFVDGLGCNSGYFKLENLYVGSTTAAHEYGHTLGLDHPADMDYRGKGIPRIMYPRGTLVDPPFQYDPTKPAGITGGTMHPMYRKVFAEDIALLRLERLRFNNGKAIVGEFTNVFHYNHGETPWGEHTPMVEG</sequence>
<evidence type="ECO:0000313" key="2">
    <source>
        <dbReference type="Proteomes" id="UP000305848"/>
    </source>
</evidence>
<evidence type="ECO:0000313" key="1">
    <source>
        <dbReference type="EMBL" id="TKK71723.1"/>
    </source>
</evidence>